<name>A0ACB6RB44_9PLEO</name>
<evidence type="ECO:0000313" key="2">
    <source>
        <dbReference type="Proteomes" id="UP000799755"/>
    </source>
</evidence>
<proteinExistence type="predicted"/>
<dbReference type="Proteomes" id="UP000799755">
    <property type="component" value="Unassembled WGS sequence"/>
</dbReference>
<sequence length="446" mass="48989">MLSAVGLGAYKLQPSKFSFNFTPPSTVPQMPSAETSPSSNAPEMAQASAESLAESSTHSNGKSHMRKYFGIQKEVVAKKWKENPDTTTEETAAEMAKDGTVTESLAKEKAQPKKRGKKRARNGNEKPPPATEAKETSDAMDIDLTTVKVGQTQTDGEVSKDTPATTPKRRKQGQRQDKATASEQPKKDNGSSRKKQKVGNEEGSDDLAKDQDQKERQEQKSQKGQPKSKKQKLPRLPINAIVSKRPILRPAIPTPFSSSDPKIIYVKAATKFVPTIKLVRKLLGEISKRQTQSLIATGTLTAPAVEQAIADASSPRPTTKEAEPVLIKGTGKAIPVALNLGLFFQKQVDCKVQVEAGTVKVIDDIALKNAKQEEQDEDDDEDEDEEMSDDEANADTMFADEKKLMLHKQHKIKGKQEKKRKFDDEAEVPETRIRFLSSVTVAISLK</sequence>
<reference evidence="1" key="1">
    <citation type="journal article" date="2020" name="Stud. Mycol.">
        <title>101 Dothideomycetes genomes: a test case for predicting lifestyles and emergence of pathogens.</title>
        <authorList>
            <person name="Haridas S."/>
            <person name="Albert R."/>
            <person name="Binder M."/>
            <person name="Bloem J."/>
            <person name="Labutti K."/>
            <person name="Salamov A."/>
            <person name="Andreopoulos B."/>
            <person name="Baker S."/>
            <person name="Barry K."/>
            <person name="Bills G."/>
            <person name="Bluhm B."/>
            <person name="Cannon C."/>
            <person name="Castanera R."/>
            <person name="Culley D."/>
            <person name="Daum C."/>
            <person name="Ezra D."/>
            <person name="Gonzalez J."/>
            <person name="Henrissat B."/>
            <person name="Kuo A."/>
            <person name="Liang C."/>
            <person name="Lipzen A."/>
            <person name="Lutzoni F."/>
            <person name="Magnuson J."/>
            <person name="Mondo S."/>
            <person name="Nolan M."/>
            <person name="Ohm R."/>
            <person name="Pangilinan J."/>
            <person name="Park H.-J."/>
            <person name="Ramirez L."/>
            <person name="Alfaro M."/>
            <person name="Sun H."/>
            <person name="Tritt A."/>
            <person name="Yoshinaga Y."/>
            <person name="Zwiers L.-H."/>
            <person name="Turgeon B."/>
            <person name="Goodwin S."/>
            <person name="Spatafora J."/>
            <person name="Crous P."/>
            <person name="Grigoriev I."/>
        </authorList>
    </citation>
    <scope>NUCLEOTIDE SEQUENCE</scope>
    <source>
        <strain evidence="1">ATCC 200398</strain>
    </source>
</reference>
<dbReference type="EMBL" id="MU003494">
    <property type="protein sequence ID" value="KAF2476489.1"/>
    <property type="molecule type" value="Genomic_DNA"/>
</dbReference>
<organism evidence="1 2">
    <name type="scientific">Lindgomyces ingoldianus</name>
    <dbReference type="NCBI Taxonomy" id="673940"/>
    <lineage>
        <taxon>Eukaryota</taxon>
        <taxon>Fungi</taxon>
        <taxon>Dikarya</taxon>
        <taxon>Ascomycota</taxon>
        <taxon>Pezizomycotina</taxon>
        <taxon>Dothideomycetes</taxon>
        <taxon>Pleosporomycetidae</taxon>
        <taxon>Pleosporales</taxon>
        <taxon>Lindgomycetaceae</taxon>
        <taxon>Lindgomyces</taxon>
    </lineage>
</organism>
<protein>
    <submittedName>
        <fullName evidence="1">Uncharacterized protein</fullName>
    </submittedName>
</protein>
<accession>A0ACB6RB44</accession>
<gene>
    <name evidence="1" type="ORF">BDR25DRAFT_339484</name>
</gene>
<comment type="caution">
    <text evidence="1">The sequence shown here is derived from an EMBL/GenBank/DDBJ whole genome shotgun (WGS) entry which is preliminary data.</text>
</comment>
<keyword evidence="2" id="KW-1185">Reference proteome</keyword>
<evidence type="ECO:0000313" key="1">
    <source>
        <dbReference type="EMBL" id="KAF2476489.1"/>
    </source>
</evidence>